<reference evidence="3" key="2">
    <citation type="submission" date="2014-03" db="EMBL/GenBank/DDBJ databases">
        <title>The whipworm genome and dual-species transcriptomics of an intimate host-pathogen interaction.</title>
        <authorList>
            <person name="Foth B.J."/>
            <person name="Tsai I.J."/>
            <person name="Reid A.J."/>
            <person name="Bancroft A.J."/>
            <person name="Nichol S."/>
            <person name="Tracey A."/>
            <person name="Holroyd N."/>
            <person name="Cotton J.A."/>
            <person name="Stanley E.J."/>
            <person name="Zarowiecki M."/>
            <person name="Liu J.Z."/>
            <person name="Huckvale T."/>
            <person name="Cooper P.J."/>
            <person name="Grencis R.K."/>
            <person name="Berriman M."/>
        </authorList>
    </citation>
    <scope>NUCLEOTIDE SEQUENCE [LARGE SCALE GENOMIC DNA]</scope>
    <source>
        <strain evidence="3">Edinburgh</strain>
    </source>
</reference>
<reference evidence="3" key="1">
    <citation type="submission" date="2013-11" db="EMBL/GenBank/DDBJ databases">
        <authorList>
            <person name="Aslett M."/>
        </authorList>
    </citation>
    <scope>NUCLEOTIDE SEQUENCE [LARGE SCALE GENOMIC DNA]</scope>
    <source>
        <strain evidence="3">Edinburgh</strain>
    </source>
</reference>
<dbReference type="Gene3D" id="1.10.472.10">
    <property type="entry name" value="Cyclin-like"/>
    <property type="match status" value="2"/>
</dbReference>
<reference evidence="4" key="3">
    <citation type="submission" date="2019-12" db="UniProtKB">
        <authorList>
            <consortium name="WormBaseParasite"/>
        </authorList>
    </citation>
    <scope>IDENTIFICATION</scope>
</reference>
<dbReference type="PANTHER" id="PTHR10026">
    <property type="entry name" value="CYCLIN"/>
    <property type="match status" value="1"/>
</dbReference>
<dbReference type="InterPro" id="IPR043198">
    <property type="entry name" value="Cyclin/Ssn8"/>
</dbReference>
<dbReference type="Proteomes" id="UP000046395">
    <property type="component" value="Unassembled WGS sequence"/>
</dbReference>
<keyword evidence="1" id="KW-0195">Cyclin</keyword>
<proteinExistence type="predicted"/>
<dbReference type="InterPro" id="IPR031658">
    <property type="entry name" value="Cyclin_C_2"/>
</dbReference>
<dbReference type="STRING" id="70415.A0A5S6QJR3"/>
<dbReference type="CDD" id="cd20524">
    <property type="entry name" value="CYCLIN_CCNH_rpt1"/>
    <property type="match status" value="1"/>
</dbReference>
<dbReference type="WBParaSite" id="TMUE_2000007117.1">
    <property type="protein sequence ID" value="TMUE_2000007117.1"/>
    <property type="gene ID" value="WBGene00294230"/>
</dbReference>
<dbReference type="AlphaFoldDB" id="A0A5S6QJR3"/>
<evidence type="ECO:0000313" key="4">
    <source>
        <dbReference type="WBParaSite" id="TMUE_2000007117.1"/>
    </source>
</evidence>
<accession>A0A5S6QJR3</accession>
<dbReference type="GO" id="GO:0006357">
    <property type="term" value="P:regulation of transcription by RNA polymerase II"/>
    <property type="evidence" value="ECO:0007669"/>
    <property type="project" value="InterPro"/>
</dbReference>
<evidence type="ECO:0000256" key="1">
    <source>
        <dbReference type="ARBA" id="ARBA00023127"/>
    </source>
</evidence>
<evidence type="ECO:0000313" key="3">
    <source>
        <dbReference type="Proteomes" id="UP000046395"/>
    </source>
</evidence>
<dbReference type="SUPFAM" id="SSF47954">
    <property type="entry name" value="Cyclin-like"/>
    <property type="match status" value="2"/>
</dbReference>
<protein>
    <submittedName>
        <fullName evidence="4">Cyclin C-terminal domain-containing protein</fullName>
    </submittedName>
</protein>
<dbReference type="InterPro" id="IPR036915">
    <property type="entry name" value="Cyclin-like_sf"/>
</dbReference>
<dbReference type="WBParaSite" id="TMUE_2000007117.2">
    <property type="protein sequence ID" value="TMUE_2000007117.2"/>
    <property type="gene ID" value="WBGene00294230"/>
</dbReference>
<name>A0A5S6QJR3_TRIMR</name>
<dbReference type="Pfam" id="PF16899">
    <property type="entry name" value="Cyclin_C_2"/>
    <property type="match status" value="1"/>
</dbReference>
<dbReference type="GO" id="GO:0016538">
    <property type="term" value="F:cyclin-dependent protein serine/threonine kinase regulator activity"/>
    <property type="evidence" value="ECO:0007669"/>
    <property type="project" value="InterPro"/>
</dbReference>
<keyword evidence="3" id="KW-1185">Reference proteome</keyword>
<evidence type="ECO:0000259" key="2">
    <source>
        <dbReference type="Pfam" id="PF16899"/>
    </source>
</evidence>
<organism evidence="3 4">
    <name type="scientific">Trichuris muris</name>
    <name type="common">Mouse whipworm</name>
    <dbReference type="NCBI Taxonomy" id="70415"/>
    <lineage>
        <taxon>Eukaryota</taxon>
        <taxon>Metazoa</taxon>
        <taxon>Ecdysozoa</taxon>
        <taxon>Nematoda</taxon>
        <taxon>Enoplea</taxon>
        <taxon>Dorylaimia</taxon>
        <taxon>Trichinellida</taxon>
        <taxon>Trichuridae</taxon>
        <taxon>Trichuris</taxon>
    </lineage>
</organism>
<sequence>METREAFVKKFVDAVEPDSAQKALLTVDEERMFRSMVEENALKFCRSFEPPLPTRVIYTAFVHFKRFYLNTSVLRYLNAKNVMTAIIYLASKIEDAYIPLETFVSKLKSGQPEDNIAMIKTLEPILIKRLRCHLVVYEPFTPLEGFYILLMQCFSEFSKRDRDIRVQSEKFLWNSIMTDACLLYSPSQIALAAIFAALKAVNMVEGFERLVAMVNRHGDAGKASRLIAKVHECHALVTGNPAVPPEFGTLIQKRINECVDFMNAVQATGIIHIGPDSELSSESD</sequence>
<feature type="domain" description="Cyclin C-terminal" evidence="2">
    <location>
        <begin position="139"/>
        <end position="237"/>
    </location>
</feature>